<dbReference type="VEuPathDB" id="MicrosporidiaDB:SLOPH_1240"/>
<feature type="region of interest" description="Disordered" evidence="2">
    <location>
        <begin position="131"/>
        <end position="154"/>
    </location>
</feature>
<sequence>MLEPNLPSKSTFKLSNKILDTVKRQKTSNRSITNKQKNFDSRIKVLIRIKPDVEKKDLKDKKLYGENDKLNISKNNINFNFESKTYNYSFDKVFGIKSTQKDIFGYFETQLPLLQTNKNLNEDKENNCINSSINSSNGSINNETDSSGISENSKNSIEKKNKSIFNTRNKLSLFRTEPNYLIFCYGCTGSGKTYTMIGNKDNRSLGLIYRTIERVAPVEISYYEIYNEKIIDLIDGKQKQVYTHYQNTDSNGDEIKDLQKTKVNDLNSFITFINTSAKRSTAHTLLNDTSSRSHMILKIYTNPSITLVDLAGSEDNRKTDNKGERMVESTTINYSLYVLKNVINSINNHNKNNNIRIPHRDSKLTRILRIGENNKTYIIANIKNKIERDSVNTLNFATDSSKIKVKTNTEHKINRSNNLYDKYKYNNKANNNVIDYNGNNNIIMNKNKNISNNNITTHKNNIAIFSSKRNILSDKTNDSKTNNTKPKNNIFTEEELLMLLNTANFLKIKKIPGIGDKRAEKIIEYVNGGNFFHGVNDLENIFRSKFVDKIKQSIKEV</sequence>
<dbReference type="SUPFAM" id="SSF52540">
    <property type="entry name" value="P-loop containing nucleoside triphosphate hydrolases"/>
    <property type="match status" value="2"/>
</dbReference>
<dbReference type="OMA" id="SHTIMEM"/>
<dbReference type="Gene3D" id="3.40.850.10">
    <property type="entry name" value="Kinesin motor domain"/>
    <property type="match status" value="1"/>
</dbReference>
<feature type="binding site" evidence="1">
    <location>
        <begin position="186"/>
        <end position="193"/>
    </location>
    <ligand>
        <name>ATP</name>
        <dbReference type="ChEBI" id="CHEBI:30616"/>
    </ligand>
</feature>
<feature type="domain" description="Kinesin motor" evidence="3">
    <location>
        <begin position="179"/>
        <end position="403"/>
    </location>
</feature>
<evidence type="ECO:0000313" key="5">
    <source>
        <dbReference type="Proteomes" id="UP000014978"/>
    </source>
</evidence>
<dbReference type="Proteomes" id="UP000014978">
    <property type="component" value="Unassembled WGS sequence"/>
</dbReference>
<dbReference type="PANTHER" id="PTHR24115">
    <property type="entry name" value="KINESIN-RELATED"/>
    <property type="match status" value="1"/>
</dbReference>
<dbReference type="SMART" id="SM00129">
    <property type="entry name" value="KISc"/>
    <property type="match status" value="1"/>
</dbReference>
<dbReference type="InterPro" id="IPR001752">
    <property type="entry name" value="Kinesin_motor_dom"/>
</dbReference>
<dbReference type="Pfam" id="PF00225">
    <property type="entry name" value="Kinesin"/>
    <property type="match status" value="1"/>
</dbReference>
<dbReference type="InterPro" id="IPR036961">
    <property type="entry name" value="Kinesin_motor_dom_sf"/>
</dbReference>
<dbReference type="SUPFAM" id="SSF47781">
    <property type="entry name" value="RuvA domain 2-like"/>
    <property type="match status" value="1"/>
</dbReference>
<dbReference type="GO" id="GO:0005874">
    <property type="term" value="C:microtubule"/>
    <property type="evidence" value="ECO:0007669"/>
    <property type="project" value="TreeGrafter"/>
</dbReference>
<organism evidence="4 5">
    <name type="scientific">Spraguea lophii (strain 42_110)</name>
    <name type="common">Microsporidian parasite</name>
    <dbReference type="NCBI Taxonomy" id="1358809"/>
    <lineage>
        <taxon>Eukaryota</taxon>
        <taxon>Fungi</taxon>
        <taxon>Fungi incertae sedis</taxon>
        <taxon>Microsporidia</taxon>
        <taxon>Spragueidae</taxon>
        <taxon>Spraguea</taxon>
    </lineage>
</organism>
<dbReference type="PRINTS" id="PR00380">
    <property type="entry name" value="KINESINHEAVY"/>
</dbReference>
<evidence type="ECO:0000313" key="4">
    <source>
        <dbReference type="EMBL" id="EPR79379.1"/>
    </source>
</evidence>
<gene>
    <name evidence="4" type="ORF">SLOPH_1240</name>
</gene>
<keyword evidence="5" id="KW-1185">Reference proteome</keyword>
<feature type="compositionally biased region" description="Low complexity" evidence="2">
    <location>
        <begin position="131"/>
        <end position="142"/>
    </location>
</feature>
<protein>
    <submittedName>
        <fullName evidence="4">Kinesin family protein</fullName>
    </submittedName>
</protein>
<dbReference type="OrthoDB" id="3176171at2759"/>
<dbReference type="GO" id="GO:0005524">
    <property type="term" value="F:ATP binding"/>
    <property type="evidence" value="ECO:0007669"/>
    <property type="project" value="UniProtKB-UniRule"/>
</dbReference>
<dbReference type="GO" id="GO:0008574">
    <property type="term" value="F:plus-end-directed microtubule motor activity"/>
    <property type="evidence" value="ECO:0007669"/>
    <property type="project" value="TreeGrafter"/>
</dbReference>
<dbReference type="InParanoid" id="S7XJZ8"/>
<evidence type="ECO:0000256" key="1">
    <source>
        <dbReference type="PROSITE-ProRule" id="PRU00283"/>
    </source>
</evidence>
<dbReference type="GO" id="GO:0008017">
    <property type="term" value="F:microtubule binding"/>
    <property type="evidence" value="ECO:0007669"/>
    <property type="project" value="InterPro"/>
</dbReference>
<keyword evidence="1" id="KW-0547">Nucleotide-binding</keyword>
<dbReference type="STRING" id="1358809.S7XJZ8"/>
<dbReference type="EMBL" id="ATCN01000277">
    <property type="protein sequence ID" value="EPR79379.1"/>
    <property type="molecule type" value="Genomic_DNA"/>
</dbReference>
<dbReference type="GO" id="GO:0007018">
    <property type="term" value="P:microtubule-based movement"/>
    <property type="evidence" value="ECO:0007669"/>
    <property type="project" value="InterPro"/>
</dbReference>
<accession>S7XJZ8</accession>
<dbReference type="PROSITE" id="PS50067">
    <property type="entry name" value="KINESIN_MOTOR_2"/>
    <property type="match status" value="1"/>
</dbReference>
<dbReference type="InterPro" id="IPR027640">
    <property type="entry name" value="Kinesin-like_fam"/>
</dbReference>
<evidence type="ECO:0000259" key="3">
    <source>
        <dbReference type="PROSITE" id="PS50067"/>
    </source>
</evidence>
<dbReference type="InterPro" id="IPR010994">
    <property type="entry name" value="RuvA_2-like"/>
</dbReference>
<dbReference type="HOGENOM" id="CLU_489309_0_0_1"/>
<dbReference type="PANTHER" id="PTHR24115:SF1000">
    <property type="entry name" value="KINESIN-LIKE PROTEIN KIF22"/>
    <property type="match status" value="1"/>
</dbReference>
<dbReference type="GO" id="GO:0016887">
    <property type="term" value="F:ATP hydrolysis activity"/>
    <property type="evidence" value="ECO:0007669"/>
    <property type="project" value="TreeGrafter"/>
</dbReference>
<reference evidence="5" key="1">
    <citation type="journal article" date="2013" name="PLoS Genet.">
        <title>The genome of Spraguea lophii and the basis of host-microsporidian interactions.</title>
        <authorList>
            <person name="Campbell S.E."/>
            <person name="Williams T.A."/>
            <person name="Yousuf A."/>
            <person name="Soanes D.M."/>
            <person name="Paszkiewicz K.H."/>
            <person name="Williams B.A.P."/>
        </authorList>
    </citation>
    <scope>NUCLEOTIDE SEQUENCE [LARGE SCALE GENOMIC DNA]</scope>
    <source>
        <strain evidence="5">42_110</strain>
    </source>
</reference>
<comment type="similarity">
    <text evidence="1">Belongs to the TRAFAC class myosin-kinesin ATPase superfamily. Kinesin family.</text>
</comment>
<dbReference type="Gene3D" id="1.10.150.280">
    <property type="entry name" value="AF1531-like domain"/>
    <property type="match status" value="1"/>
</dbReference>
<dbReference type="AlphaFoldDB" id="S7XJZ8"/>
<dbReference type="GO" id="GO:0005871">
    <property type="term" value="C:kinesin complex"/>
    <property type="evidence" value="ECO:0007669"/>
    <property type="project" value="TreeGrafter"/>
</dbReference>
<dbReference type="InterPro" id="IPR027417">
    <property type="entry name" value="P-loop_NTPase"/>
</dbReference>
<comment type="caution">
    <text evidence="4">The sequence shown here is derived from an EMBL/GenBank/DDBJ whole genome shotgun (WGS) entry which is preliminary data.</text>
</comment>
<keyword evidence="1" id="KW-0505">Motor protein</keyword>
<proteinExistence type="inferred from homology"/>
<name>S7XJZ8_SPRLO</name>
<keyword evidence="1" id="KW-0067">ATP-binding</keyword>
<evidence type="ECO:0000256" key="2">
    <source>
        <dbReference type="SAM" id="MobiDB-lite"/>
    </source>
</evidence>